<dbReference type="NCBIfam" id="NF005589">
    <property type="entry name" value="PRK07314.1"/>
    <property type="match status" value="1"/>
</dbReference>
<evidence type="ECO:0000256" key="1">
    <source>
        <dbReference type="ARBA" id="ARBA00008467"/>
    </source>
</evidence>
<accession>A0A2U9PDF2</accession>
<dbReference type="GO" id="GO:0005829">
    <property type="term" value="C:cytosol"/>
    <property type="evidence" value="ECO:0007669"/>
    <property type="project" value="TreeGrafter"/>
</dbReference>
<evidence type="ECO:0000256" key="4">
    <source>
        <dbReference type="RuleBase" id="RU003694"/>
    </source>
</evidence>
<dbReference type="SUPFAM" id="SSF53901">
    <property type="entry name" value="Thiolase-like"/>
    <property type="match status" value="2"/>
</dbReference>
<dbReference type="EMBL" id="CP029788">
    <property type="protein sequence ID" value="AWT47105.1"/>
    <property type="molecule type" value="Genomic_DNA"/>
</dbReference>
<dbReference type="Pfam" id="PF02801">
    <property type="entry name" value="Ketoacyl-synt_C"/>
    <property type="match status" value="1"/>
</dbReference>
<dbReference type="AlphaFoldDB" id="A0A2U9PDF2"/>
<dbReference type="KEGG" id="sact:DMT42_35890"/>
<keyword evidence="3" id="KW-0012">Acyltransferase</keyword>
<dbReference type="InterPro" id="IPR000794">
    <property type="entry name" value="Beta-ketoacyl_synthase"/>
</dbReference>
<evidence type="ECO:0000259" key="5">
    <source>
        <dbReference type="PROSITE" id="PS52004"/>
    </source>
</evidence>
<protein>
    <submittedName>
        <fullName evidence="6">Beta-ketoacyl-ACP synthase</fullName>
    </submittedName>
</protein>
<evidence type="ECO:0000313" key="7">
    <source>
        <dbReference type="Proteomes" id="UP000247634"/>
    </source>
</evidence>
<dbReference type="PROSITE" id="PS00606">
    <property type="entry name" value="KS3_1"/>
    <property type="match status" value="1"/>
</dbReference>
<evidence type="ECO:0000256" key="3">
    <source>
        <dbReference type="ARBA" id="ARBA00023315"/>
    </source>
</evidence>
<dbReference type="CDD" id="cd00834">
    <property type="entry name" value="KAS_I_II"/>
    <property type="match status" value="1"/>
</dbReference>
<dbReference type="InterPro" id="IPR016039">
    <property type="entry name" value="Thiolase-like"/>
</dbReference>
<dbReference type="InterPro" id="IPR018201">
    <property type="entry name" value="Ketoacyl_synth_AS"/>
</dbReference>
<keyword evidence="7" id="KW-1185">Reference proteome</keyword>
<evidence type="ECO:0000256" key="2">
    <source>
        <dbReference type="ARBA" id="ARBA00022679"/>
    </source>
</evidence>
<proteinExistence type="inferred from homology"/>
<dbReference type="InterPro" id="IPR014030">
    <property type="entry name" value="Ketoacyl_synth_N"/>
</dbReference>
<dbReference type="GO" id="GO:0006633">
    <property type="term" value="P:fatty acid biosynthetic process"/>
    <property type="evidence" value="ECO:0007669"/>
    <property type="project" value="InterPro"/>
</dbReference>
<gene>
    <name evidence="6" type="ORF">DMT42_35890</name>
</gene>
<dbReference type="Pfam" id="PF00109">
    <property type="entry name" value="ketoacyl-synt"/>
    <property type="match status" value="1"/>
</dbReference>
<reference evidence="6 7" key="1">
    <citation type="submission" date="2018-06" db="EMBL/GenBank/DDBJ databases">
        <title>The complete genome sequence of a nosiheptide producer Streptomyces actuosus ATCC 25421: deducing the ability of producing a new class III lantibiotics.</title>
        <authorList>
            <person name="Liu W."/>
            <person name="Sun F."/>
            <person name="Hu Y."/>
        </authorList>
    </citation>
    <scope>NUCLEOTIDE SEQUENCE [LARGE SCALE GENOMIC DNA]</scope>
    <source>
        <strain evidence="6 7">ATCC 25421</strain>
    </source>
</reference>
<name>A0A2U9PDF2_STRAS</name>
<dbReference type="PANTHER" id="PTHR11712:SF336">
    <property type="entry name" value="3-OXOACYL-[ACYL-CARRIER-PROTEIN] SYNTHASE, MITOCHONDRIAL"/>
    <property type="match status" value="1"/>
</dbReference>
<dbReference type="InterPro" id="IPR020841">
    <property type="entry name" value="PKS_Beta-ketoAc_synthase_dom"/>
</dbReference>
<dbReference type="GO" id="GO:0004315">
    <property type="term" value="F:3-oxoacyl-[acyl-carrier-protein] synthase activity"/>
    <property type="evidence" value="ECO:0007669"/>
    <property type="project" value="InterPro"/>
</dbReference>
<dbReference type="Proteomes" id="UP000247634">
    <property type="component" value="Chromosome"/>
</dbReference>
<evidence type="ECO:0000313" key="6">
    <source>
        <dbReference type="EMBL" id="AWT47105.1"/>
    </source>
</evidence>
<dbReference type="Gene3D" id="3.40.47.10">
    <property type="match status" value="1"/>
</dbReference>
<dbReference type="PANTHER" id="PTHR11712">
    <property type="entry name" value="POLYKETIDE SYNTHASE-RELATED"/>
    <property type="match status" value="1"/>
</dbReference>
<dbReference type="SMART" id="SM00825">
    <property type="entry name" value="PKS_KS"/>
    <property type="match status" value="1"/>
</dbReference>
<feature type="domain" description="Ketosynthase family 3 (KS3)" evidence="5">
    <location>
        <begin position="22"/>
        <end position="422"/>
    </location>
</feature>
<dbReference type="PROSITE" id="PS52004">
    <property type="entry name" value="KS3_2"/>
    <property type="match status" value="1"/>
</dbReference>
<organism evidence="6 7">
    <name type="scientific">Streptomyces actuosus</name>
    <dbReference type="NCBI Taxonomy" id="1885"/>
    <lineage>
        <taxon>Bacteria</taxon>
        <taxon>Bacillati</taxon>
        <taxon>Actinomycetota</taxon>
        <taxon>Actinomycetes</taxon>
        <taxon>Kitasatosporales</taxon>
        <taxon>Streptomycetaceae</taxon>
        <taxon>Streptomyces</taxon>
    </lineage>
</organism>
<sequence>MRTHSRCSVASAQSKEAHVTRNGRVLVTGVGAMTPLGADAPSTWAGLLDGKSGVRLLEEDWAADLPVHVAAPLTVDPAAQMPRAEARKLDRGEQIALLSAREAWQDAGAPQVEPERLAVVIGTGTGGILSTLGQDDILERTGLRRMSPFAIPMLMPNGPAAWVSMDLGAKGGARTPVSACASGAEALALGQDLIRSGRVDVVVAGGVEACLHPFTLAAFAQMKALSTQSTDPESVSRPFDVRRSGFVMGEGAGIMVLERAGFAEARGARAYGTLAGSAVSSSADHITASDADGQVFAMELALRDAGLAPSDIGVVHAHATSTESGDVAEAEAIGRVLGNGVAVTATKSMTGHMLGASGTVGALTALLALRDGTVPATRNLDELDPRVEVDVVRGEPRTGQWSAALSNSFGFGGHNVSLVFTR</sequence>
<dbReference type="FunFam" id="3.40.47.10:FF:000018">
    <property type="entry name" value="3-oxoacyl-[acyl-carrier-protein] synthase 2"/>
    <property type="match status" value="1"/>
</dbReference>
<dbReference type="OrthoDB" id="9808669at2"/>
<dbReference type="InterPro" id="IPR014031">
    <property type="entry name" value="Ketoacyl_synth_C"/>
</dbReference>
<keyword evidence="2 4" id="KW-0808">Transferase</keyword>
<comment type="similarity">
    <text evidence="1 4">Belongs to the thiolase-like superfamily. Beta-ketoacyl-ACP synthases family.</text>
</comment>